<protein>
    <submittedName>
        <fullName evidence="1">Uncharacterized protein</fullName>
    </submittedName>
</protein>
<dbReference type="EMBL" id="JALJOQ010000103">
    <property type="protein sequence ID" value="KAK9797833.1"/>
    <property type="molecule type" value="Genomic_DNA"/>
</dbReference>
<evidence type="ECO:0000313" key="2">
    <source>
        <dbReference type="Proteomes" id="UP001465755"/>
    </source>
</evidence>
<organism evidence="1 2">
    <name type="scientific">Symbiochloris irregularis</name>
    <dbReference type="NCBI Taxonomy" id="706552"/>
    <lineage>
        <taxon>Eukaryota</taxon>
        <taxon>Viridiplantae</taxon>
        <taxon>Chlorophyta</taxon>
        <taxon>core chlorophytes</taxon>
        <taxon>Trebouxiophyceae</taxon>
        <taxon>Trebouxiales</taxon>
        <taxon>Trebouxiaceae</taxon>
        <taxon>Symbiochloris</taxon>
    </lineage>
</organism>
<gene>
    <name evidence="1" type="ORF">WJX73_005524</name>
</gene>
<sequence>MKRWCGIDWLGPESPMWRIVECPADFYQDFDDMFEEGYKAASEALAGMQHPPDLIITHAFEEPWANLALNKGIPYAIFVPLPLCLKNW</sequence>
<name>A0AAW1NX50_9CHLO</name>
<keyword evidence="2" id="KW-1185">Reference proteome</keyword>
<accession>A0AAW1NX50</accession>
<dbReference type="AlphaFoldDB" id="A0AAW1NX50"/>
<comment type="caution">
    <text evidence="1">The sequence shown here is derived from an EMBL/GenBank/DDBJ whole genome shotgun (WGS) entry which is preliminary data.</text>
</comment>
<dbReference type="Proteomes" id="UP001465755">
    <property type="component" value="Unassembled WGS sequence"/>
</dbReference>
<reference evidence="1 2" key="1">
    <citation type="journal article" date="2024" name="Nat. Commun.">
        <title>Phylogenomics reveals the evolutionary origins of lichenization in chlorophyte algae.</title>
        <authorList>
            <person name="Puginier C."/>
            <person name="Libourel C."/>
            <person name="Otte J."/>
            <person name="Skaloud P."/>
            <person name="Haon M."/>
            <person name="Grisel S."/>
            <person name="Petersen M."/>
            <person name="Berrin J.G."/>
            <person name="Delaux P.M."/>
            <person name="Dal Grande F."/>
            <person name="Keller J."/>
        </authorList>
    </citation>
    <scope>NUCLEOTIDE SEQUENCE [LARGE SCALE GENOMIC DNA]</scope>
    <source>
        <strain evidence="1 2">SAG 2036</strain>
    </source>
</reference>
<proteinExistence type="predicted"/>
<evidence type="ECO:0000313" key="1">
    <source>
        <dbReference type="EMBL" id="KAK9797833.1"/>
    </source>
</evidence>